<name>A0A0B1TCQ0_OESDE</name>
<dbReference type="EMBL" id="KN550551">
    <property type="protein sequence ID" value="KHJ93901.1"/>
    <property type="molecule type" value="Genomic_DNA"/>
</dbReference>
<keyword evidence="1" id="KW-0812">Transmembrane</keyword>
<evidence type="ECO:0000256" key="1">
    <source>
        <dbReference type="SAM" id="Phobius"/>
    </source>
</evidence>
<proteinExistence type="predicted"/>
<dbReference type="InterPro" id="IPR029063">
    <property type="entry name" value="SAM-dependent_MTases_sf"/>
</dbReference>
<feature type="transmembrane region" description="Helical" evidence="1">
    <location>
        <begin position="6"/>
        <end position="22"/>
    </location>
</feature>
<dbReference type="Pfam" id="PF03269">
    <property type="entry name" value="DUF268"/>
    <property type="match status" value="1"/>
</dbReference>
<keyword evidence="1" id="KW-1133">Transmembrane helix</keyword>
<accession>A0A0B1TCQ0</accession>
<dbReference type="OrthoDB" id="428346at2759"/>
<dbReference type="AlphaFoldDB" id="A0A0B1TCQ0"/>
<dbReference type="InterPro" id="IPR004951">
    <property type="entry name" value="DUF268_CAE_spp"/>
</dbReference>
<reference evidence="2 3" key="1">
    <citation type="submission" date="2014-03" db="EMBL/GenBank/DDBJ databases">
        <title>Draft genome of the hookworm Oesophagostomum dentatum.</title>
        <authorList>
            <person name="Mitreva M."/>
        </authorList>
    </citation>
    <scope>NUCLEOTIDE SEQUENCE [LARGE SCALE GENOMIC DNA]</scope>
    <source>
        <strain evidence="2 3">OD-Hann</strain>
    </source>
</reference>
<dbReference type="Gene3D" id="3.40.50.150">
    <property type="entry name" value="Vaccinia Virus protein VP39"/>
    <property type="match status" value="1"/>
</dbReference>
<sequence length="305" mass="34673">MAFSRPVLVITMTWIFAVVIYLRTHRSGSSQILVKTAHGYMKYSALEEDVFIANNFKLLAASKPLPMLDFITKPTCEQIYVDNHAKQAPREWKQIPSLLNVPVEELEGTLLYGKGSMAVYHALNAFPQRNRKGLVVGSQKPWVEVFALRNGAREVVTLEYQNISISGTDRVKYVHPIELAQQWQSYKGQFDFVLSFSTIEHSGLGRYGDPLDPIGDLREVWKITCLLKPGGYFFLGVPTGQDAIVFNLHRIYGVLRLAMVMTGFEWVATYSGDNPIPIQLTQRDLEYYSDGRHVVQYLYVLKKTS</sequence>
<dbReference type="SUPFAM" id="SSF53335">
    <property type="entry name" value="S-adenosyl-L-methionine-dependent methyltransferases"/>
    <property type="match status" value="1"/>
</dbReference>
<protein>
    <recommendedName>
        <fullName evidence="4">Methyltransferase type 11 domain-containing protein</fullName>
    </recommendedName>
</protein>
<organism evidence="2 3">
    <name type="scientific">Oesophagostomum dentatum</name>
    <name type="common">Nodular worm</name>
    <dbReference type="NCBI Taxonomy" id="61180"/>
    <lineage>
        <taxon>Eukaryota</taxon>
        <taxon>Metazoa</taxon>
        <taxon>Ecdysozoa</taxon>
        <taxon>Nematoda</taxon>
        <taxon>Chromadorea</taxon>
        <taxon>Rhabditida</taxon>
        <taxon>Rhabditina</taxon>
        <taxon>Rhabditomorpha</taxon>
        <taxon>Strongyloidea</taxon>
        <taxon>Strongylidae</taxon>
        <taxon>Oesophagostomum</taxon>
    </lineage>
</organism>
<dbReference type="Proteomes" id="UP000053660">
    <property type="component" value="Unassembled WGS sequence"/>
</dbReference>
<evidence type="ECO:0000313" key="3">
    <source>
        <dbReference type="Proteomes" id="UP000053660"/>
    </source>
</evidence>
<keyword evidence="1" id="KW-0472">Membrane</keyword>
<keyword evidence="3" id="KW-1185">Reference proteome</keyword>
<evidence type="ECO:0008006" key="4">
    <source>
        <dbReference type="Google" id="ProtNLM"/>
    </source>
</evidence>
<evidence type="ECO:0000313" key="2">
    <source>
        <dbReference type="EMBL" id="KHJ93901.1"/>
    </source>
</evidence>
<gene>
    <name evidence="2" type="ORF">OESDEN_06176</name>
</gene>